<name>A0A4C1T731_EUMVA</name>
<dbReference type="AlphaFoldDB" id="A0A4C1T731"/>
<organism evidence="1 2">
    <name type="scientific">Eumeta variegata</name>
    <name type="common">Bagworm moth</name>
    <name type="synonym">Eumeta japonica</name>
    <dbReference type="NCBI Taxonomy" id="151549"/>
    <lineage>
        <taxon>Eukaryota</taxon>
        <taxon>Metazoa</taxon>
        <taxon>Ecdysozoa</taxon>
        <taxon>Arthropoda</taxon>
        <taxon>Hexapoda</taxon>
        <taxon>Insecta</taxon>
        <taxon>Pterygota</taxon>
        <taxon>Neoptera</taxon>
        <taxon>Endopterygota</taxon>
        <taxon>Lepidoptera</taxon>
        <taxon>Glossata</taxon>
        <taxon>Ditrysia</taxon>
        <taxon>Tineoidea</taxon>
        <taxon>Psychidae</taxon>
        <taxon>Oiketicinae</taxon>
        <taxon>Eumeta</taxon>
    </lineage>
</organism>
<accession>A0A4C1T731</accession>
<gene>
    <name evidence="1" type="ORF">EVAR_5786_1</name>
</gene>
<dbReference type="Proteomes" id="UP000299102">
    <property type="component" value="Unassembled WGS sequence"/>
</dbReference>
<sequence length="118" mass="13693">MKGSCFRHSIREVRGPETRDKFGLNARKSLSTREARTRRSSARTQFEFSSRIVNFARSPRPPCLDRARVIAKRVYHEQYSTDVVFGRRCRRMSLTQIVCQISVTRFELVKPVTNNGKG</sequence>
<evidence type="ECO:0000313" key="1">
    <source>
        <dbReference type="EMBL" id="GBP09360.1"/>
    </source>
</evidence>
<protein>
    <submittedName>
        <fullName evidence="1">Uncharacterized protein</fullName>
    </submittedName>
</protein>
<evidence type="ECO:0000313" key="2">
    <source>
        <dbReference type="Proteomes" id="UP000299102"/>
    </source>
</evidence>
<dbReference type="EMBL" id="BGZK01000035">
    <property type="protein sequence ID" value="GBP09360.1"/>
    <property type="molecule type" value="Genomic_DNA"/>
</dbReference>
<comment type="caution">
    <text evidence="1">The sequence shown here is derived from an EMBL/GenBank/DDBJ whole genome shotgun (WGS) entry which is preliminary data.</text>
</comment>
<proteinExistence type="predicted"/>
<keyword evidence="2" id="KW-1185">Reference proteome</keyword>
<reference evidence="1 2" key="1">
    <citation type="journal article" date="2019" name="Commun. Biol.">
        <title>The bagworm genome reveals a unique fibroin gene that provides high tensile strength.</title>
        <authorList>
            <person name="Kono N."/>
            <person name="Nakamura H."/>
            <person name="Ohtoshi R."/>
            <person name="Tomita M."/>
            <person name="Numata K."/>
            <person name="Arakawa K."/>
        </authorList>
    </citation>
    <scope>NUCLEOTIDE SEQUENCE [LARGE SCALE GENOMIC DNA]</scope>
</reference>